<comment type="caution">
    <text evidence="2">The sequence shown here is derived from an EMBL/GenBank/DDBJ whole genome shotgun (WGS) entry which is preliminary data.</text>
</comment>
<evidence type="ECO:0000313" key="3">
    <source>
        <dbReference type="Proteomes" id="UP000580250"/>
    </source>
</evidence>
<gene>
    <name evidence="2" type="ORF">MENT_LOCUS9134</name>
</gene>
<keyword evidence="1" id="KW-1133">Transmembrane helix</keyword>
<sequence>MNKEYPKLNQKINKKNVRDKTQTFFFFLPSHYFLTTTILFIFTLILLAIY</sequence>
<organism evidence="2 3">
    <name type="scientific">Meloidogyne enterolobii</name>
    <name type="common">Root-knot nematode worm</name>
    <name type="synonym">Meloidogyne mayaguensis</name>
    <dbReference type="NCBI Taxonomy" id="390850"/>
    <lineage>
        <taxon>Eukaryota</taxon>
        <taxon>Metazoa</taxon>
        <taxon>Ecdysozoa</taxon>
        <taxon>Nematoda</taxon>
        <taxon>Chromadorea</taxon>
        <taxon>Rhabditida</taxon>
        <taxon>Tylenchina</taxon>
        <taxon>Tylenchomorpha</taxon>
        <taxon>Tylenchoidea</taxon>
        <taxon>Meloidogynidae</taxon>
        <taxon>Meloidogyninae</taxon>
        <taxon>Meloidogyne</taxon>
    </lineage>
</organism>
<dbReference type="Proteomes" id="UP000580250">
    <property type="component" value="Unassembled WGS sequence"/>
</dbReference>
<proteinExistence type="predicted"/>
<protein>
    <submittedName>
        <fullName evidence="2">Uncharacterized protein</fullName>
    </submittedName>
</protein>
<reference evidence="2 3" key="1">
    <citation type="submission" date="2020-08" db="EMBL/GenBank/DDBJ databases">
        <authorList>
            <person name="Koutsovoulos G."/>
            <person name="Danchin GJ E."/>
        </authorList>
    </citation>
    <scope>NUCLEOTIDE SEQUENCE [LARGE SCALE GENOMIC DNA]</scope>
</reference>
<evidence type="ECO:0000313" key="2">
    <source>
        <dbReference type="EMBL" id="CAD2147909.1"/>
    </source>
</evidence>
<name>A0A6V7U9U1_MELEN</name>
<feature type="transmembrane region" description="Helical" evidence="1">
    <location>
        <begin position="24"/>
        <end position="49"/>
    </location>
</feature>
<keyword evidence="1" id="KW-0472">Membrane</keyword>
<evidence type="ECO:0000256" key="1">
    <source>
        <dbReference type="SAM" id="Phobius"/>
    </source>
</evidence>
<dbReference type="AlphaFoldDB" id="A0A6V7U9U1"/>
<accession>A0A6V7U9U1</accession>
<dbReference type="EMBL" id="CAJEWN010000040">
    <property type="protein sequence ID" value="CAD2147909.1"/>
    <property type="molecule type" value="Genomic_DNA"/>
</dbReference>
<keyword evidence="1" id="KW-0812">Transmembrane</keyword>